<dbReference type="InterPro" id="IPR055561">
    <property type="entry name" value="DUF7137"/>
</dbReference>
<organism evidence="5 6">
    <name type="scientific">Entomortierella parvispora</name>
    <dbReference type="NCBI Taxonomy" id="205924"/>
    <lineage>
        <taxon>Eukaryota</taxon>
        <taxon>Fungi</taxon>
        <taxon>Fungi incertae sedis</taxon>
        <taxon>Mucoromycota</taxon>
        <taxon>Mortierellomycotina</taxon>
        <taxon>Mortierellomycetes</taxon>
        <taxon>Mortierellales</taxon>
        <taxon>Mortierellaceae</taxon>
        <taxon>Entomortierella</taxon>
    </lineage>
</organism>
<evidence type="ECO:0000256" key="1">
    <source>
        <dbReference type="SAM" id="MobiDB-lite"/>
    </source>
</evidence>
<dbReference type="Proteomes" id="UP000827284">
    <property type="component" value="Unassembled WGS sequence"/>
</dbReference>
<dbReference type="OrthoDB" id="2435509at2759"/>
<dbReference type="PANTHER" id="PTHR42028:SF1">
    <property type="entry name" value="YALI0E30657P"/>
    <property type="match status" value="1"/>
</dbReference>
<dbReference type="EMBL" id="BQFW01000002">
    <property type="protein sequence ID" value="GJJ69024.1"/>
    <property type="molecule type" value="Genomic_DNA"/>
</dbReference>
<keyword evidence="3" id="KW-0732">Signal</keyword>
<evidence type="ECO:0000256" key="3">
    <source>
        <dbReference type="SAM" id="SignalP"/>
    </source>
</evidence>
<reference evidence="5" key="2">
    <citation type="journal article" date="2022" name="Microbiol. Resour. Announc.">
        <title>Whole-Genome Sequence of Entomortierella parvispora E1425, a Mucoromycotan Fungus Associated with Burkholderiaceae-Related Endosymbiotic Bacteria.</title>
        <authorList>
            <person name="Herlambang A."/>
            <person name="Guo Y."/>
            <person name="Takashima Y."/>
            <person name="Narisawa K."/>
            <person name="Ohta H."/>
            <person name="Nishizawa T."/>
        </authorList>
    </citation>
    <scope>NUCLEOTIDE SEQUENCE</scope>
    <source>
        <strain evidence="5">E1425</strain>
    </source>
</reference>
<feature type="compositionally biased region" description="Low complexity" evidence="1">
    <location>
        <begin position="73"/>
        <end position="83"/>
    </location>
</feature>
<protein>
    <recommendedName>
        <fullName evidence="4">DUF7137 domain-containing protein</fullName>
    </recommendedName>
</protein>
<keyword evidence="6" id="KW-1185">Reference proteome</keyword>
<feature type="transmembrane region" description="Helical" evidence="2">
    <location>
        <begin position="241"/>
        <end position="264"/>
    </location>
</feature>
<feature type="domain" description="DUF7137" evidence="4">
    <location>
        <begin position="95"/>
        <end position="224"/>
    </location>
</feature>
<evidence type="ECO:0000313" key="6">
    <source>
        <dbReference type="Proteomes" id="UP000827284"/>
    </source>
</evidence>
<proteinExistence type="predicted"/>
<sequence length="267" mass="27670">MHRCSNSSQRARRALQRSFAIAFLGLLCLSSVLVQGQGTTGGVVATTAVATATGTSVMPTGTAVGTATGGASGTAVGTATGTAPPKASVSLSPTDPLGSLIMDEPKANAVNPPLFPIGVDISFSWHYDDLLLQPTNLTIEAYMADNTIVTIGAGLPGNLLNYTWTAQQQKSNITNPLLTALYTLRIFDGAVGRYGRLPVGGYLATFTGLKFGLYIPEAYTPGNEMNPPVCATCSFSQITNAAMATAMPAVPIMVVLLSSTLLMLSYL</sequence>
<feature type="chain" id="PRO_5040363906" description="DUF7137 domain-containing protein" evidence="3">
    <location>
        <begin position="37"/>
        <end position="267"/>
    </location>
</feature>
<dbReference type="PANTHER" id="PTHR42028">
    <property type="entry name" value="CHROMOSOME 1, WHOLE GENOME SHOTGUN SEQUENCE"/>
    <property type="match status" value="1"/>
</dbReference>
<gene>
    <name evidence="5" type="ORF">EMPS_01370</name>
</gene>
<keyword evidence="2" id="KW-0812">Transmembrane</keyword>
<feature type="region of interest" description="Disordered" evidence="1">
    <location>
        <begin position="68"/>
        <end position="91"/>
    </location>
</feature>
<dbReference type="AlphaFoldDB" id="A0A9P3LSL8"/>
<keyword evidence="2" id="KW-1133">Transmembrane helix</keyword>
<keyword evidence="2" id="KW-0472">Membrane</keyword>
<reference evidence="5" key="1">
    <citation type="submission" date="2021-11" db="EMBL/GenBank/DDBJ databases">
        <authorList>
            <person name="Herlambang A."/>
            <person name="Guo Y."/>
            <person name="Takashima Y."/>
            <person name="Nishizawa T."/>
        </authorList>
    </citation>
    <scope>NUCLEOTIDE SEQUENCE</scope>
    <source>
        <strain evidence="5">E1425</strain>
    </source>
</reference>
<evidence type="ECO:0000256" key="2">
    <source>
        <dbReference type="SAM" id="Phobius"/>
    </source>
</evidence>
<dbReference type="Pfam" id="PF23585">
    <property type="entry name" value="DUF7137"/>
    <property type="match status" value="1"/>
</dbReference>
<feature type="signal peptide" evidence="3">
    <location>
        <begin position="1"/>
        <end position="36"/>
    </location>
</feature>
<evidence type="ECO:0000259" key="4">
    <source>
        <dbReference type="Pfam" id="PF23585"/>
    </source>
</evidence>
<comment type="caution">
    <text evidence="5">The sequence shown here is derived from an EMBL/GenBank/DDBJ whole genome shotgun (WGS) entry which is preliminary data.</text>
</comment>
<accession>A0A9P3LSL8</accession>
<evidence type="ECO:0000313" key="5">
    <source>
        <dbReference type="EMBL" id="GJJ69024.1"/>
    </source>
</evidence>
<name>A0A9P3LSL8_9FUNG</name>